<dbReference type="InterPro" id="IPR022834">
    <property type="entry name" value="AONS_Proteobacteria"/>
</dbReference>
<gene>
    <name evidence="9" type="primary">bioF</name>
    <name evidence="12" type="ORF">DFR30_0289</name>
</gene>
<comment type="subunit">
    <text evidence="4 9">Homodimer.</text>
</comment>
<evidence type="ECO:0000256" key="9">
    <source>
        <dbReference type="HAMAP-Rule" id="MF_01693"/>
    </source>
</evidence>
<evidence type="ECO:0000256" key="5">
    <source>
        <dbReference type="ARBA" id="ARBA00022679"/>
    </source>
</evidence>
<keyword evidence="6 9" id="KW-0093">Biotin biosynthesis</keyword>
<dbReference type="InterPro" id="IPR001917">
    <property type="entry name" value="Aminotrans_II_pyridoxalP_BS"/>
</dbReference>
<evidence type="ECO:0000256" key="3">
    <source>
        <dbReference type="ARBA" id="ARBA00010008"/>
    </source>
</evidence>
<comment type="function">
    <text evidence="9">Catalyzes the decarboxylative condensation of pimeloyl-[acyl-carrier protein] and L-alanine to produce 8-amino-7-oxononanoate (AON), [acyl-carrier protein], and carbon dioxide.</text>
</comment>
<evidence type="ECO:0000259" key="11">
    <source>
        <dbReference type="Pfam" id="PF00155"/>
    </source>
</evidence>
<evidence type="ECO:0000313" key="13">
    <source>
        <dbReference type="Proteomes" id="UP000295707"/>
    </source>
</evidence>
<dbReference type="AlphaFoldDB" id="A0A4R1HCW3"/>
<dbReference type="CDD" id="cd06454">
    <property type="entry name" value="KBL_like"/>
    <property type="match status" value="1"/>
</dbReference>
<comment type="similarity">
    <text evidence="3 9">Belongs to the class-II pyridoxal-phosphate-dependent aminotransferase family. BioF subfamily.</text>
</comment>
<accession>A0A4R1HCW3</accession>
<feature type="binding site" evidence="9">
    <location>
        <begin position="105"/>
        <end position="106"/>
    </location>
    <ligand>
        <name>pyridoxal 5'-phosphate</name>
        <dbReference type="ChEBI" id="CHEBI:597326"/>
    </ligand>
</feature>
<dbReference type="InterPro" id="IPR004723">
    <property type="entry name" value="AONS_Archaea/Proteobacteria"/>
</dbReference>
<name>A0A4R1HCW3_9GAMM</name>
<dbReference type="InterPro" id="IPR015424">
    <property type="entry name" value="PyrdxlP-dep_Trfase"/>
</dbReference>
<feature type="binding site" evidence="9">
    <location>
        <position position="204"/>
    </location>
    <ligand>
        <name>pyridoxal 5'-phosphate</name>
        <dbReference type="ChEBI" id="CHEBI:597326"/>
    </ligand>
</feature>
<feature type="modified residue" description="N6-(pyridoxal phosphate)lysine" evidence="9 10">
    <location>
        <position position="236"/>
    </location>
</feature>
<keyword evidence="5 9" id="KW-0808">Transferase</keyword>
<evidence type="ECO:0000313" key="12">
    <source>
        <dbReference type="EMBL" id="TCK17069.1"/>
    </source>
</evidence>
<evidence type="ECO:0000256" key="10">
    <source>
        <dbReference type="PIRSR" id="PIRSR604723-51"/>
    </source>
</evidence>
<dbReference type="InterPro" id="IPR050087">
    <property type="entry name" value="AON_synthase_class-II"/>
</dbReference>
<dbReference type="HAMAP" id="MF_01693">
    <property type="entry name" value="BioF_aminotrans_2"/>
    <property type="match status" value="1"/>
</dbReference>
<dbReference type="Gene3D" id="3.40.640.10">
    <property type="entry name" value="Type I PLP-dependent aspartate aminotransferase-like (Major domain)"/>
    <property type="match status" value="1"/>
</dbReference>
<evidence type="ECO:0000256" key="1">
    <source>
        <dbReference type="ARBA" id="ARBA00001933"/>
    </source>
</evidence>
<dbReference type="PANTHER" id="PTHR13693:SF100">
    <property type="entry name" value="8-AMINO-7-OXONONANOATE SYNTHASE"/>
    <property type="match status" value="1"/>
</dbReference>
<evidence type="ECO:0000256" key="8">
    <source>
        <dbReference type="ARBA" id="ARBA00047715"/>
    </source>
</evidence>
<comment type="catalytic activity">
    <reaction evidence="8 9">
        <text>6-carboxyhexanoyl-[ACP] + L-alanine + H(+) = (8S)-8-amino-7-oxononanoate + holo-[ACP] + CO2</text>
        <dbReference type="Rhea" id="RHEA:42288"/>
        <dbReference type="Rhea" id="RHEA-COMP:9685"/>
        <dbReference type="Rhea" id="RHEA-COMP:9955"/>
        <dbReference type="ChEBI" id="CHEBI:15378"/>
        <dbReference type="ChEBI" id="CHEBI:16526"/>
        <dbReference type="ChEBI" id="CHEBI:57972"/>
        <dbReference type="ChEBI" id="CHEBI:64479"/>
        <dbReference type="ChEBI" id="CHEBI:78846"/>
        <dbReference type="ChEBI" id="CHEBI:149468"/>
        <dbReference type="EC" id="2.3.1.47"/>
    </reaction>
</comment>
<dbReference type="InterPro" id="IPR004839">
    <property type="entry name" value="Aminotransferase_I/II_large"/>
</dbReference>
<feature type="binding site" evidence="9">
    <location>
        <position position="130"/>
    </location>
    <ligand>
        <name>substrate</name>
    </ligand>
</feature>
<dbReference type="Pfam" id="PF00155">
    <property type="entry name" value="Aminotran_1_2"/>
    <property type="match status" value="1"/>
</dbReference>
<dbReference type="PROSITE" id="PS00599">
    <property type="entry name" value="AA_TRANSFER_CLASS_2"/>
    <property type="match status" value="1"/>
</dbReference>
<dbReference type="RefSeq" id="WP_132970972.1">
    <property type="nucleotide sequence ID" value="NZ_SMFX01000001.1"/>
</dbReference>
<feature type="binding site" evidence="9">
    <location>
        <position position="350"/>
    </location>
    <ligand>
        <name>substrate</name>
    </ligand>
</feature>
<dbReference type="GO" id="GO:0009102">
    <property type="term" value="P:biotin biosynthetic process"/>
    <property type="evidence" value="ECO:0007669"/>
    <property type="project" value="UniProtKB-UniRule"/>
</dbReference>
<dbReference type="EMBL" id="SMFX01000001">
    <property type="protein sequence ID" value="TCK17069.1"/>
    <property type="molecule type" value="Genomic_DNA"/>
</dbReference>
<evidence type="ECO:0000256" key="7">
    <source>
        <dbReference type="ARBA" id="ARBA00022898"/>
    </source>
</evidence>
<dbReference type="EC" id="2.3.1.47" evidence="9"/>
<dbReference type="GO" id="GO:0030170">
    <property type="term" value="F:pyridoxal phosphate binding"/>
    <property type="evidence" value="ECO:0007669"/>
    <property type="project" value="UniProtKB-UniRule"/>
</dbReference>
<protein>
    <recommendedName>
        <fullName evidence="9">8-amino-7-oxononanoate synthase</fullName>
        <shortName evidence="9">AONS</shortName>
        <ecNumber evidence="9">2.3.1.47</ecNumber>
    </recommendedName>
    <alternativeName>
        <fullName evidence="9">7-keto-8-amino-pelargonic acid synthase</fullName>
        <shortName evidence="9">7-KAP synthase</shortName>
        <shortName evidence="9">KAPA synthase</shortName>
    </alternativeName>
    <alternativeName>
        <fullName evidence="9">8-amino-7-ketopelargonate synthase</fullName>
    </alternativeName>
</protein>
<sequence>MRDLVPALERRRQQHLYRQRQTLGTPQGVEITVDGTPYLSFCSNDYLGLANHPALVRALAEGARRFGVGSGAAHLITGHSYAHQALEEDLAAFTGRPRALLFSTGYMANLGIASALLRRGDTLVEDRLNHASLIDAAQLSGARLVRYRHTDMDSLARRLSGVSSGDTLVATDAVFSMDGDCAPLADMQALCNRHDAWLLADDAHGFGVLGEQGGGWLKSQVGEGAANTVLMATLGKALGTFGAFVAGSDALIETLVQQSRTYVYTTATPPAVAWATRTALRLVREGDDLRTHLNELIKRFRTAAAQLELPLMASLTPIQPLQVGDAAMALGLGDALRRQGILAGVIRPPTVPEGAARLRITLSAQHTPEQVDRLLDVLGKSYREVMNAAS</sequence>
<reference evidence="12 13" key="1">
    <citation type="submission" date="2019-03" db="EMBL/GenBank/DDBJ databases">
        <title>Genomic Encyclopedia of Type Strains, Phase IV (KMG-IV): sequencing the most valuable type-strain genomes for metagenomic binning, comparative biology and taxonomic classification.</title>
        <authorList>
            <person name="Goeker M."/>
        </authorList>
    </citation>
    <scope>NUCLEOTIDE SEQUENCE [LARGE SCALE GENOMIC DNA]</scope>
    <source>
        <strain evidence="12 13">DSM 19610</strain>
    </source>
</reference>
<dbReference type="OrthoDB" id="9807157at2"/>
<evidence type="ECO:0000256" key="4">
    <source>
        <dbReference type="ARBA" id="ARBA00011738"/>
    </source>
</evidence>
<evidence type="ECO:0000256" key="6">
    <source>
        <dbReference type="ARBA" id="ARBA00022756"/>
    </source>
</evidence>
<dbReference type="InterPro" id="IPR015422">
    <property type="entry name" value="PyrdxlP-dep_Trfase_small"/>
</dbReference>
<dbReference type="Proteomes" id="UP000295707">
    <property type="component" value="Unassembled WGS sequence"/>
</dbReference>
<dbReference type="InterPro" id="IPR015421">
    <property type="entry name" value="PyrdxlP-dep_Trfase_major"/>
</dbReference>
<proteinExistence type="inferred from homology"/>
<dbReference type="PANTHER" id="PTHR13693">
    <property type="entry name" value="CLASS II AMINOTRANSFERASE/8-AMINO-7-OXONONANOATE SYNTHASE"/>
    <property type="match status" value="1"/>
</dbReference>
<feature type="binding site" evidence="9">
    <location>
        <position position="176"/>
    </location>
    <ligand>
        <name>pyridoxal 5'-phosphate</name>
        <dbReference type="ChEBI" id="CHEBI:597326"/>
    </ligand>
</feature>
<comment type="pathway">
    <text evidence="2 9">Cofactor biosynthesis; biotin biosynthesis.</text>
</comment>
<organism evidence="12 13">
    <name type="scientific">Thiogranum longum</name>
    <dbReference type="NCBI Taxonomy" id="1537524"/>
    <lineage>
        <taxon>Bacteria</taxon>
        <taxon>Pseudomonadati</taxon>
        <taxon>Pseudomonadota</taxon>
        <taxon>Gammaproteobacteria</taxon>
        <taxon>Chromatiales</taxon>
        <taxon>Ectothiorhodospiraceae</taxon>
        <taxon>Thiogranum</taxon>
    </lineage>
</organism>
<feature type="binding site" evidence="9">
    <location>
        <position position="18"/>
    </location>
    <ligand>
        <name>substrate</name>
    </ligand>
</feature>
<comment type="caution">
    <text evidence="12">The sequence shown here is derived from an EMBL/GenBank/DDBJ whole genome shotgun (WGS) entry which is preliminary data.</text>
</comment>
<keyword evidence="13" id="KW-1185">Reference proteome</keyword>
<dbReference type="Gene3D" id="3.90.1150.10">
    <property type="entry name" value="Aspartate Aminotransferase, domain 1"/>
    <property type="match status" value="1"/>
</dbReference>
<feature type="domain" description="Aminotransferase class I/classII large" evidence="11">
    <location>
        <begin position="38"/>
        <end position="378"/>
    </location>
</feature>
<comment type="cofactor">
    <cofactor evidence="1 9 10">
        <name>pyridoxal 5'-phosphate</name>
        <dbReference type="ChEBI" id="CHEBI:597326"/>
    </cofactor>
</comment>
<keyword evidence="7 9" id="KW-0663">Pyridoxal phosphate</keyword>
<evidence type="ECO:0000256" key="2">
    <source>
        <dbReference type="ARBA" id="ARBA00004746"/>
    </source>
</evidence>
<dbReference type="SUPFAM" id="SSF53383">
    <property type="entry name" value="PLP-dependent transferases"/>
    <property type="match status" value="1"/>
</dbReference>
<dbReference type="NCBIfam" id="TIGR00858">
    <property type="entry name" value="bioF"/>
    <property type="match status" value="1"/>
</dbReference>
<dbReference type="GO" id="GO:0008710">
    <property type="term" value="F:8-amino-7-oxononanoate synthase activity"/>
    <property type="evidence" value="ECO:0007669"/>
    <property type="project" value="UniProtKB-UniRule"/>
</dbReference>
<feature type="binding site" evidence="9">
    <location>
        <position position="233"/>
    </location>
    <ligand>
        <name>pyridoxal 5'-phosphate</name>
        <dbReference type="ChEBI" id="CHEBI:597326"/>
    </ligand>
</feature>
<dbReference type="UniPathway" id="UPA00078"/>